<keyword evidence="1" id="KW-0611">Plant defense</keyword>
<protein>
    <submittedName>
        <fullName evidence="3">Disease resistance protein L6-like</fullName>
    </submittedName>
</protein>
<dbReference type="PANTHER" id="PTHR36766">
    <property type="entry name" value="PLANT BROAD-SPECTRUM MILDEW RESISTANCE PROTEIN RPW8"/>
    <property type="match status" value="1"/>
</dbReference>
<dbReference type="SMART" id="SM00364">
    <property type="entry name" value="LRR_BAC"/>
    <property type="match status" value="8"/>
</dbReference>
<dbReference type="RefSeq" id="XP_048133877.1">
    <property type="nucleotide sequence ID" value="XM_048277920.1"/>
</dbReference>
<proteinExistence type="predicted"/>
<accession>A0ABM3HBC1</accession>
<dbReference type="SUPFAM" id="SSF52058">
    <property type="entry name" value="L domain-like"/>
    <property type="match status" value="2"/>
</dbReference>
<dbReference type="GeneID" id="115731903"/>
<dbReference type="SUPFAM" id="SSF52047">
    <property type="entry name" value="RNI-like"/>
    <property type="match status" value="1"/>
</dbReference>
<dbReference type="PANTHER" id="PTHR36766:SF40">
    <property type="entry name" value="DISEASE RESISTANCE PROTEIN RGA3"/>
    <property type="match status" value="1"/>
</dbReference>
<organism evidence="2 3">
    <name type="scientific">Rhodamnia argentea</name>
    <dbReference type="NCBI Taxonomy" id="178133"/>
    <lineage>
        <taxon>Eukaryota</taxon>
        <taxon>Viridiplantae</taxon>
        <taxon>Streptophyta</taxon>
        <taxon>Embryophyta</taxon>
        <taxon>Tracheophyta</taxon>
        <taxon>Spermatophyta</taxon>
        <taxon>Magnoliopsida</taxon>
        <taxon>eudicotyledons</taxon>
        <taxon>Gunneridae</taxon>
        <taxon>Pentapetalae</taxon>
        <taxon>rosids</taxon>
        <taxon>malvids</taxon>
        <taxon>Myrtales</taxon>
        <taxon>Myrtaceae</taxon>
        <taxon>Myrtoideae</taxon>
        <taxon>Myrteae</taxon>
        <taxon>Australasian group</taxon>
        <taxon>Rhodamnia</taxon>
    </lineage>
</organism>
<dbReference type="InterPro" id="IPR032675">
    <property type="entry name" value="LRR_dom_sf"/>
</dbReference>
<sequence>MEKLKVPDLSYCYRLESLPDNLGKGLAGLEYLSTNRCGSLKTLPESIGELTSLIELDISHTLIEELPRSIGELRNLKAVKMWDTKISKIPEEFWKIGKLEKVQAVGRVGRLHGNISGSIYENKSLSILKLREAVINELPPLPESLTILHLDKLCVETFPDIKNLTHLKELDLTFARPGDGGKLNGLGEDWIPRWIVDLTKLESLRLDFDYMVTVSTDLSLPPHLKSLNLRCPNLRRLRRLPSSLSSVRLEQCYLLRSMEDLSNLKNLSSLSLRQCYSLRSMDLSGLKKLSSLKIVNSGIAEIQGLGCLENLRDLSLDNLERLKVLLDLRNSNKLRWLHVLNCDNLVEIEGELPLSLDKLSIFACPSLVKLPDLSNFVGKHVIWIHECEKLNVDAILAIARNYPGVLHIEGFQQLQFLPDLSDLTNSSEITSLQVRRCGDLAEIRGKLPESLEKLGIYDCKSLRELPDLSSSTRLREVSIGHCDDLGEIQGKLPGPLEKLKISSWRSLRKLPNMSSLMRLEEVSIYRCGNLIEIGGELPQSLKILKIRSCGSLQEFPNLSSLTGLQEFSLVLREFSLGECGNLVEIQGELPESLEILEIRSCGSLQKFPDLSSLTGLREVCMVRCGNLVEIQGELPESLEKLEIQSCGSLQKLPDLSSLTGLRMVVVNHCWKLNVEEISSLCSEKSIKFYEDSLTDLNLNLGNKREEFESETEGEDDEE</sequence>
<gene>
    <name evidence="3" type="primary">LOC115731903</name>
</gene>
<evidence type="ECO:0000313" key="2">
    <source>
        <dbReference type="Proteomes" id="UP000827889"/>
    </source>
</evidence>
<name>A0ABM3HBC1_9MYRT</name>
<dbReference type="Proteomes" id="UP000827889">
    <property type="component" value="Chromosome 1"/>
</dbReference>
<keyword evidence="2" id="KW-1185">Reference proteome</keyword>
<evidence type="ECO:0000256" key="1">
    <source>
        <dbReference type="ARBA" id="ARBA00022821"/>
    </source>
</evidence>
<reference evidence="2" key="1">
    <citation type="submission" date="2025-05" db="UniProtKB">
        <authorList>
            <consortium name="RefSeq"/>
        </authorList>
    </citation>
    <scope>NUCLEOTIDE SEQUENCE [LARGE SCALE GENOMIC DNA]</scope>
</reference>
<reference evidence="3" key="2">
    <citation type="submission" date="2025-08" db="UniProtKB">
        <authorList>
            <consortium name="RefSeq"/>
        </authorList>
    </citation>
    <scope>IDENTIFICATION</scope>
    <source>
        <tissue evidence="3">Leaf</tissue>
    </source>
</reference>
<dbReference type="Gene3D" id="3.80.10.10">
    <property type="entry name" value="Ribonuclease Inhibitor"/>
    <property type="match status" value="5"/>
</dbReference>
<evidence type="ECO:0000313" key="3">
    <source>
        <dbReference type="RefSeq" id="XP_048133877.1"/>
    </source>
</evidence>